<evidence type="ECO:0000313" key="3">
    <source>
        <dbReference type="EMBL" id="QSG13642.1"/>
    </source>
</evidence>
<dbReference type="GeneID" id="68856728"/>
<gene>
    <name evidence="3" type="ORF">HSEST_0084</name>
</gene>
<organism evidence="3 4">
    <name type="scientific">Halapricum desulfuricans</name>
    <dbReference type="NCBI Taxonomy" id="2841257"/>
    <lineage>
        <taxon>Archaea</taxon>
        <taxon>Methanobacteriati</taxon>
        <taxon>Methanobacteriota</taxon>
        <taxon>Stenosarchaea group</taxon>
        <taxon>Halobacteria</taxon>
        <taxon>Halobacteriales</taxon>
        <taxon>Haloarculaceae</taxon>
        <taxon>Halapricum</taxon>
    </lineage>
</organism>
<sequence length="74" mass="7886">MSTDERFSGLLKRPSDRLELFGTLTGVLLVLMGLGTIAGMPWQTNGDIAVSVLQLLGVLGTMAIGVGLVWLTRQ</sequence>
<keyword evidence="1" id="KW-0812">Transmembrane</keyword>
<accession>A0A897NLL5</accession>
<dbReference type="AlphaFoldDB" id="A0A897NLL5"/>
<evidence type="ECO:0000313" key="4">
    <source>
        <dbReference type="Proteomes" id="UP000663292"/>
    </source>
</evidence>
<feature type="transmembrane region" description="Helical" evidence="1">
    <location>
        <begin position="48"/>
        <end position="71"/>
    </location>
</feature>
<keyword evidence="1" id="KW-1133">Transmembrane helix</keyword>
<dbReference type="Pfam" id="PF26444">
    <property type="entry name" value="DUF8123"/>
    <property type="match status" value="1"/>
</dbReference>
<dbReference type="EMBL" id="CP064791">
    <property type="protein sequence ID" value="QSG13642.1"/>
    <property type="molecule type" value="Genomic_DNA"/>
</dbReference>
<keyword evidence="1" id="KW-0472">Membrane</keyword>
<evidence type="ECO:0000256" key="1">
    <source>
        <dbReference type="SAM" id="Phobius"/>
    </source>
</evidence>
<name>A0A897NLL5_9EURY</name>
<dbReference type="InterPro" id="IPR058436">
    <property type="entry name" value="DUF8123"/>
</dbReference>
<dbReference type="Proteomes" id="UP000663292">
    <property type="component" value="Chromosome"/>
</dbReference>
<keyword evidence="4" id="KW-1185">Reference proteome</keyword>
<feature type="domain" description="DUF8123" evidence="2">
    <location>
        <begin position="12"/>
        <end position="74"/>
    </location>
</feature>
<proteinExistence type="predicted"/>
<protein>
    <submittedName>
        <fullName evidence="3">Putative membrane protein</fullName>
    </submittedName>
</protein>
<dbReference type="RefSeq" id="WP_229121605.1">
    <property type="nucleotide sequence ID" value="NZ_CP064791.1"/>
</dbReference>
<evidence type="ECO:0000259" key="2">
    <source>
        <dbReference type="Pfam" id="PF26444"/>
    </source>
</evidence>
<reference evidence="3 4" key="1">
    <citation type="submission" date="2020-11" db="EMBL/GenBank/DDBJ databases">
        <title>Carbohydrate-dependent, anaerobic sulfur respiration: A novel catabolism in halophilic archaea.</title>
        <authorList>
            <person name="Sorokin D.Y."/>
            <person name="Messina E."/>
            <person name="Smedile F."/>
            <person name="La Cono V."/>
            <person name="Hallsworth J.E."/>
            <person name="Yakimov M.M."/>
        </authorList>
    </citation>
    <scope>NUCLEOTIDE SEQUENCE [LARGE SCALE GENOMIC DNA]</scope>
    <source>
        <strain evidence="3 4">HSR-Est</strain>
    </source>
</reference>
<feature type="transmembrane region" description="Helical" evidence="1">
    <location>
        <begin position="20"/>
        <end position="42"/>
    </location>
</feature>